<dbReference type="EMBL" id="JANEYG010000044">
    <property type="protein sequence ID" value="KAJ8916277.1"/>
    <property type="molecule type" value="Genomic_DNA"/>
</dbReference>
<gene>
    <name evidence="11" type="ORF">NQ315_016418</name>
</gene>
<dbReference type="GO" id="GO:0005634">
    <property type="term" value="C:nucleus"/>
    <property type="evidence" value="ECO:0007669"/>
    <property type="project" value="UniProtKB-SubCell"/>
</dbReference>
<evidence type="ECO:0000256" key="2">
    <source>
        <dbReference type="ARBA" id="ARBA00022723"/>
    </source>
</evidence>
<feature type="binding site" evidence="8">
    <location>
        <position position="66"/>
    </location>
    <ligand>
        <name>Zn(2+)</name>
        <dbReference type="ChEBI" id="CHEBI:29105"/>
    </ligand>
</feature>
<evidence type="ECO:0000259" key="9">
    <source>
        <dbReference type="PROSITE" id="PS50157"/>
    </source>
</evidence>
<dbReference type="PROSITE" id="PS51915">
    <property type="entry name" value="ZAD"/>
    <property type="match status" value="1"/>
</dbReference>
<dbReference type="Pfam" id="PF00096">
    <property type="entry name" value="zf-C2H2"/>
    <property type="match status" value="7"/>
</dbReference>
<dbReference type="GO" id="GO:0000981">
    <property type="term" value="F:DNA-binding transcription factor activity, RNA polymerase II-specific"/>
    <property type="evidence" value="ECO:0007669"/>
    <property type="project" value="TreeGrafter"/>
</dbReference>
<dbReference type="Gene3D" id="3.30.160.60">
    <property type="entry name" value="Classic Zinc Finger"/>
    <property type="match status" value="9"/>
</dbReference>
<dbReference type="GO" id="GO:0048598">
    <property type="term" value="P:embryonic morphogenesis"/>
    <property type="evidence" value="ECO:0007669"/>
    <property type="project" value="UniProtKB-ARBA"/>
</dbReference>
<sequence length="454" mass="52420">MESTGEAVPENRLCRTCMSSGDDLTSLFTVVNVVSKEEPLSAILLKCTSIQVTSNDIYPQYICKQCLEKLTACYLFRDQCYRTHERLGQLYQDGSLPYPCLKQGNVQLLDENVPNAVFYKQEVVEMNEITIEKRECVSQQDCFQDYHNLNYSEGDDEGNDDEYRRAESCDNNKNYRPDDEDIKKSTVSCPEFECSECTKVFRSKYTMQRHMKVHTDRDNLRCKVCSKGFTRMADVKRHMSSHTGSKPYCCVVCNSSFTQSGSLSVHMRKHEEFKYLKKTPRHVEEKPHLCSICGMAFKHSSTLTIHVRRHIGDKPYCCKVCNMRFVSSGRLTAHMRVHTGERPFACKFCGKRFAQSTVAGKHLKTHANVKPHQCSYCLKSFSTLYYLNIHKRSHTGEKPHECTICHKTFADPKNLKQHRNVHSEDKAYLCIMCGKSFRRSHHLKSHMKIHAKCA</sequence>
<keyword evidence="3" id="KW-0677">Repeat</keyword>
<feature type="domain" description="C2H2-type" evidence="9">
    <location>
        <begin position="248"/>
        <end position="275"/>
    </location>
</feature>
<dbReference type="Pfam" id="PF13912">
    <property type="entry name" value="zf-C2H2_6"/>
    <property type="match status" value="1"/>
</dbReference>
<dbReference type="PROSITE" id="PS00028">
    <property type="entry name" value="ZINC_FINGER_C2H2_1"/>
    <property type="match status" value="9"/>
</dbReference>
<comment type="subcellular location">
    <subcellularLocation>
        <location evidence="1">Nucleus</location>
    </subcellularLocation>
</comment>
<comment type="caution">
    <text evidence="11">The sequence shown here is derived from an EMBL/GenBank/DDBJ whole genome shotgun (WGS) entry which is preliminary data.</text>
</comment>
<feature type="domain" description="C2H2-type" evidence="9">
    <location>
        <begin position="316"/>
        <end position="343"/>
    </location>
</feature>
<feature type="domain" description="C2H2-type" evidence="9">
    <location>
        <begin position="220"/>
        <end position="247"/>
    </location>
</feature>
<feature type="domain" description="C2H2-type" evidence="9">
    <location>
        <begin position="192"/>
        <end position="219"/>
    </location>
</feature>
<evidence type="ECO:0000256" key="3">
    <source>
        <dbReference type="ARBA" id="ARBA00022737"/>
    </source>
</evidence>
<dbReference type="PROSITE" id="PS50157">
    <property type="entry name" value="ZINC_FINGER_C2H2_2"/>
    <property type="match status" value="9"/>
</dbReference>
<name>A0AAV8VPC4_9CUCU</name>
<dbReference type="FunFam" id="3.30.160.60:FF:000733">
    <property type="entry name" value="Zinc finger protein 236 variant"/>
    <property type="match status" value="1"/>
</dbReference>
<dbReference type="FunFam" id="3.30.160.60:FF:000303">
    <property type="entry name" value="Zinc finger protein 41"/>
    <property type="match status" value="1"/>
</dbReference>
<dbReference type="SMART" id="SM00868">
    <property type="entry name" value="zf-AD"/>
    <property type="match status" value="1"/>
</dbReference>
<dbReference type="FunFam" id="3.30.160.60:FF:000110">
    <property type="entry name" value="Zinc finger protein-like"/>
    <property type="match status" value="1"/>
</dbReference>
<dbReference type="SUPFAM" id="SSF57716">
    <property type="entry name" value="Glucocorticoid receptor-like (DNA-binding domain)"/>
    <property type="match status" value="1"/>
</dbReference>
<feature type="binding site" evidence="8">
    <location>
        <position position="14"/>
    </location>
    <ligand>
        <name>Zn(2+)</name>
        <dbReference type="ChEBI" id="CHEBI:29105"/>
    </ligand>
</feature>
<evidence type="ECO:0000313" key="12">
    <source>
        <dbReference type="Proteomes" id="UP001159042"/>
    </source>
</evidence>
<accession>A0AAV8VPC4</accession>
<feature type="domain" description="C2H2-type" evidence="9">
    <location>
        <begin position="400"/>
        <end position="427"/>
    </location>
</feature>
<feature type="domain" description="C2H2-type" evidence="9">
    <location>
        <begin position="372"/>
        <end position="399"/>
    </location>
</feature>
<dbReference type="GO" id="GO:0000977">
    <property type="term" value="F:RNA polymerase II transcription regulatory region sequence-specific DNA binding"/>
    <property type="evidence" value="ECO:0007669"/>
    <property type="project" value="TreeGrafter"/>
</dbReference>
<keyword evidence="5 8" id="KW-0862">Zinc</keyword>
<evidence type="ECO:0000256" key="4">
    <source>
        <dbReference type="ARBA" id="ARBA00022771"/>
    </source>
</evidence>
<feature type="binding site" evidence="8">
    <location>
        <position position="17"/>
    </location>
    <ligand>
        <name>Zn(2+)</name>
        <dbReference type="ChEBI" id="CHEBI:29105"/>
    </ligand>
</feature>
<dbReference type="SUPFAM" id="SSF57667">
    <property type="entry name" value="beta-beta-alpha zinc fingers"/>
    <property type="match status" value="5"/>
</dbReference>
<evidence type="ECO:0000256" key="5">
    <source>
        <dbReference type="ARBA" id="ARBA00022833"/>
    </source>
</evidence>
<dbReference type="InterPro" id="IPR036236">
    <property type="entry name" value="Znf_C2H2_sf"/>
</dbReference>
<evidence type="ECO:0000256" key="7">
    <source>
        <dbReference type="PROSITE-ProRule" id="PRU00042"/>
    </source>
</evidence>
<reference evidence="11 12" key="1">
    <citation type="journal article" date="2023" name="Insect Mol. Biol.">
        <title>Genome sequencing provides insights into the evolution of gene families encoding plant cell wall-degrading enzymes in longhorned beetles.</title>
        <authorList>
            <person name="Shin N.R."/>
            <person name="Okamura Y."/>
            <person name="Kirsch R."/>
            <person name="Pauchet Y."/>
        </authorList>
    </citation>
    <scope>NUCLEOTIDE SEQUENCE [LARGE SCALE GENOMIC DNA]</scope>
    <source>
        <strain evidence="11">EAD_L_NR</strain>
    </source>
</reference>
<evidence type="ECO:0000313" key="11">
    <source>
        <dbReference type="EMBL" id="KAJ8916277.1"/>
    </source>
</evidence>
<proteinExistence type="predicted"/>
<evidence type="ECO:0000256" key="8">
    <source>
        <dbReference type="PROSITE-ProRule" id="PRU01263"/>
    </source>
</evidence>
<evidence type="ECO:0000259" key="10">
    <source>
        <dbReference type="PROSITE" id="PS51915"/>
    </source>
</evidence>
<dbReference type="FunFam" id="3.30.160.60:FF:000597">
    <property type="entry name" value="zinc finger protein 236 isoform X3"/>
    <property type="match status" value="1"/>
</dbReference>
<keyword evidence="6" id="KW-0539">Nucleus</keyword>
<feature type="domain" description="C2H2-type" evidence="9">
    <location>
        <begin position="344"/>
        <end position="371"/>
    </location>
</feature>
<dbReference type="FunFam" id="3.30.160.60:FF:000624">
    <property type="entry name" value="zinc finger protein 697"/>
    <property type="match status" value="1"/>
</dbReference>
<keyword evidence="4 7" id="KW-0863">Zinc-finger</keyword>
<dbReference type="PANTHER" id="PTHR24381:SF393">
    <property type="entry name" value="CHROMATIN-LINKED ADAPTOR FOR MSL PROTEINS, ISOFORM B"/>
    <property type="match status" value="1"/>
</dbReference>
<organism evidence="11 12">
    <name type="scientific">Exocentrus adspersus</name>
    <dbReference type="NCBI Taxonomy" id="1586481"/>
    <lineage>
        <taxon>Eukaryota</taxon>
        <taxon>Metazoa</taxon>
        <taxon>Ecdysozoa</taxon>
        <taxon>Arthropoda</taxon>
        <taxon>Hexapoda</taxon>
        <taxon>Insecta</taxon>
        <taxon>Pterygota</taxon>
        <taxon>Neoptera</taxon>
        <taxon>Endopterygota</taxon>
        <taxon>Coleoptera</taxon>
        <taxon>Polyphaga</taxon>
        <taxon>Cucujiformia</taxon>
        <taxon>Chrysomeloidea</taxon>
        <taxon>Cerambycidae</taxon>
        <taxon>Lamiinae</taxon>
        <taxon>Acanthocinini</taxon>
        <taxon>Exocentrus</taxon>
    </lineage>
</organism>
<dbReference type="PANTHER" id="PTHR24381">
    <property type="entry name" value="ZINC FINGER PROTEIN"/>
    <property type="match status" value="1"/>
</dbReference>
<dbReference type="SMART" id="SM00355">
    <property type="entry name" value="ZnF_C2H2"/>
    <property type="match status" value="9"/>
</dbReference>
<evidence type="ECO:0000256" key="1">
    <source>
        <dbReference type="ARBA" id="ARBA00004123"/>
    </source>
</evidence>
<dbReference type="Pfam" id="PF07776">
    <property type="entry name" value="zf-AD"/>
    <property type="match status" value="1"/>
</dbReference>
<dbReference type="Proteomes" id="UP001159042">
    <property type="component" value="Unassembled WGS sequence"/>
</dbReference>
<keyword evidence="2 8" id="KW-0479">Metal-binding</keyword>
<keyword evidence="12" id="KW-1185">Reference proteome</keyword>
<protein>
    <submittedName>
        <fullName evidence="11">Uncharacterized protein</fullName>
    </submittedName>
</protein>
<evidence type="ECO:0000256" key="6">
    <source>
        <dbReference type="ARBA" id="ARBA00023242"/>
    </source>
</evidence>
<feature type="domain" description="ZAD" evidence="10">
    <location>
        <begin position="12"/>
        <end position="90"/>
    </location>
</feature>
<dbReference type="FunFam" id="3.30.160.60:FF:000096">
    <property type="entry name" value="Zinc finger and BTB domain-containing protein 18 isoform 1"/>
    <property type="match status" value="1"/>
</dbReference>
<dbReference type="FunFam" id="3.30.160.60:FF:000100">
    <property type="entry name" value="Zinc finger 45-like"/>
    <property type="match status" value="1"/>
</dbReference>
<feature type="binding site" evidence="8">
    <location>
        <position position="63"/>
    </location>
    <ligand>
        <name>Zn(2+)</name>
        <dbReference type="ChEBI" id="CHEBI:29105"/>
    </ligand>
</feature>
<dbReference type="AlphaFoldDB" id="A0AAV8VPC4"/>
<feature type="domain" description="C2H2-type" evidence="9">
    <location>
        <begin position="428"/>
        <end position="454"/>
    </location>
</feature>
<dbReference type="InterPro" id="IPR012934">
    <property type="entry name" value="Znf_AD"/>
</dbReference>
<dbReference type="Gene3D" id="3.40.1800.20">
    <property type="match status" value="1"/>
</dbReference>
<feature type="domain" description="C2H2-type" evidence="9">
    <location>
        <begin position="288"/>
        <end position="315"/>
    </location>
</feature>
<dbReference type="InterPro" id="IPR013087">
    <property type="entry name" value="Znf_C2H2_type"/>
</dbReference>
<dbReference type="FunFam" id="3.30.160.60:FF:000538">
    <property type="entry name" value="zinc finger protein 853"/>
    <property type="match status" value="1"/>
</dbReference>
<dbReference type="GO" id="GO:0008270">
    <property type="term" value="F:zinc ion binding"/>
    <property type="evidence" value="ECO:0007669"/>
    <property type="project" value="UniProtKB-UniRule"/>
</dbReference>